<dbReference type="Pfam" id="PF01381">
    <property type="entry name" value="HTH_3"/>
    <property type="match status" value="1"/>
</dbReference>
<dbReference type="InterPro" id="IPR001387">
    <property type="entry name" value="Cro/C1-type_HTH"/>
</dbReference>
<dbReference type="CDD" id="cd00093">
    <property type="entry name" value="HTH_XRE"/>
    <property type="match status" value="1"/>
</dbReference>
<dbReference type="RefSeq" id="WP_160560926.1">
    <property type="nucleotide sequence ID" value="NZ_QZDT01000025.1"/>
</dbReference>
<keyword evidence="1" id="KW-0238">DNA-binding</keyword>
<feature type="compositionally biased region" description="Basic and acidic residues" evidence="2">
    <location>
        <begin position="124"/>
        <end position="133"/>
    </location>
</feature>
<dbReference type="GO" id="GO:0003677">
    <property type="term" value="F:DNA binding"/>
    <property type="evidence" value="ECO:0007669"/>
    <property type="project" value="UniProtKB-KW"/>
</dbReference>
<organism evidence="4 5">
    <name type="scientific">Parablautia muri</name>
    <dbReference type="NCBI Taxonomy" id="2320879"/>
    <lineage>
        <taxon>Bacteria</taxon>
        <taxon>Bacillati</taxon>
        <taxon>Bacillota</taxon>
        <taxon>Clostridia</taxon>
        <taxon>Lachnospirales</taxon>
        <taxon>Lachnospiraceae</taxon>
        <taxon>Parablautia</taxon>
    </lineage>
</organism>
<gene>
    <name evidence="4" type="ORF">D5281_15015</name>
</gene>
<proteinExistence type="predicted"/>
<sequence length="224" mass="25023">MFDIMKVAKNIKAARIAQNMTQMNLADAMEVSYQAVSNWERGNSMPDIAKLEQLCQILKISLDKLLGTEEEAKTIAKIINGNGISLSDITIDVIKNLAPLLSPQKVKELLNLNHQSKQENNSQTEKDSENKSENKKEWKIDYYTIMGLAPFLTQEDLDALVTQVEGEISPEALIALAPFLNRDCMDALAMRLTGNISLELLIGLMPFLSKDGQHKLWKKFGLGC</sequence>
<evidence type="ECO:0000313" key="5">
    <source>
        <dbReference type="Proteomes" id="UP001154420"/>
    </source>
</evidence>
<dbReference type="EMBL" id="QZDT01000025">
    <property type="protein sequence ID" value="NBJ93870.1"/>
    <property type="molecule type" value="Genomic_DNA"/>
</dbReference>
<dbReference type="AlphaFoldDB" id="A0A9X5BGZ3"/>
<dbReference type="SUPFAM" id="SSF47413">
    <property type="entry name" value="lambda repressor-like DNA-binding domains"/>
    <property type="match status" value="1"/>
</dbReference>
<keyword evidence="5" id="KW-1185">Reference proteome</keyword>
<reference evidence="4" key="1">
    <citation type="submission" date="2018-09" db="EMBL/GenBank/DDBJ databases">
        <title>Murine metabolic-syndrome-specific gut microbial biobank.</title>
        <authorList>
            <person name="Liu C."/>
        </authorList>
    </citation>
    <scope>NUCLEOTIDE SEQUENCE</scope>
    <source>
        <strain evidence="4">D42-62</strain>
    </source>
</reference>
<feature type="compositionally biased region" description="Polar residues" evidence="2">
    <location>
        <begin position="114"/>
        <end position="123"/>
    </location>
</feature>
<dbReference type="PANTHER" id="PTHR46558">
    <property type="entry name" value="TRACRIPTIONAL REGULATORY PROTEIN-RELATED-RELATED"/>
    <property type="match status" value="1"/>
</dbReference>
<comment type="caution">
    <text evidence="4">The sequence shown here is derived from an EMBL/GenBank/DDBJ whole genome shotgun (WGS) entry which is preliminary data.</text>
</comment>
<evidence type="ECO:0000256" key="1">
    <source>
        <dbReference type="ARBA" id="ARBA00023125"/>
    </source>
</evidence>
<dbReference type="PROSITE" id="PS50943">
    <property type="entry name" value="HTH_CROC1"/>
    <property type="match status" value="1"/>
</dbReference>
<accession>A0A9X5BGZ3</accession>
<dbReference type="PANTHER" id="PTHR46558:SF11">
    <property type="entry name" value="HTH-TYPE TRANSCRIPTIONAL REGULATOR XRE"/>
    <property type="match status" value="1"/>
</dbReference>
<evidence type="ECO:0000313" key="4">
    <source>
        <dbReference type="EMBL" id="NBJ93870.1"/>
    </source>
</evidence>
<dbReference type="Gene3D" id="1.10.260.40">
    <property type="entry name" value="lambda repressor-like DNA-binding domains"/>
    <property type="match status" value="1"/>
</dbReference>
<evidence type="ECO:0000256" key="2">
    <source>
        <dbReference type="SAM" id="MobiDB-lite"/>
    </source>
</evidence>
<dbReference type="InterPro" id="IPR010982">
    <property type="entry name" value="Lambda_DNA-bd_dom_sf"/>
</dbReference>
<protein>
    <submittedName>
        <fullName evidence="4">XRE family transcriptional regulator</fullName>
    </submittedName>
</protein>
<feature type="region of interest" description="Disordered" evidence="2">
    <location>
        <begin position="114"/>
        <end position="133"/>
    </location>
</feature>
<feature type="domain" description="HTH cro/C1-type" evidence="3">
    <location>
        <begin position="11"/>
        <end position="65"/>
    </location>
</feature>
<dbReference type="Proteomes" id="UP001154420">
    <property type="component" value="Unassembled WGS sequence"/>
</dbReference>
<dbReference type="OrthoDB" id="9812495at2"/>
<name>A0A9X5BGZ3_9FIRM</name>
<evidence type="ECO:0000259" key="3">
    <source>
        <dbReference type="PROSITE" id="PS50943"/>
    </source>
</evidence>
<dbReference type="SMART" id="SM00530">
    <property type="entry name" value="HTH_XRE"/>
    <property type="match status" value="1"/>
</dbReference>